<dbReference type="PANTHER" id="PTHR33744">
    <property type="entry name" value="CARBOHYDRATE DIACID REGULATOR"/>
    <property type="match status" value="1"/>
</dbReference>
<evidence type="ECO:0000313" key="4">
    <source>
        <dbReference type="Proteomes" id="UP001501509"/>
    </source>
</evidence>
<accession>A0ABN3PFR5</accession>
<proteinExistence type="predicted"/>
<dbReference type="InterPro" id="IPR025736">
    <property type="entry name" value="PucR_C-HTH_dom"/>
</dbReference>
<dbReference type="InterPro" id="IPR058663">
    <property type="entry name" value="PucR-like_N"/>
</dbReference>
<dbReference type="EMBL" id="BAAATD010000001">
    <property type="protein sequence ID" value="GAA2577059.1"/>
    <property type="molecule type" value="Genomic_DNA"/>
</dbReference>
<evidence type="ECO:0000259" key="2">
    <source>
        <dbReference type="Pfam" id="PF25906"/>
    </source>
</evidence>
<reference evidence="3 4" key="1">
    <citation type="journal article" date="2019" name="Int. J. Syst. Evol. Microbiol.">
        <title>The Global Catalogue of Microorganisms (GCM) 10K type strain sequencing project: providing services to taxonomists for standard genome sequencing and annotation.</title>
        <authorList>
            <consortium name="The Broad Institute Genomics Platform"/>
            <consortium name="The Broad Institute Genome Sequencing Center for Infectious Disease"/>
            <person name="Wu L."/>
            <person name="Ma J."/>
        </authorList>
    </citation>
    <scope>NUCLEOTIDE SEQUENCE [LARGE SCALE GENOMIC DNA]</scope>
    <source>
        <strain evidence="3 4">JCM 6833</strain>
    </source>
</reference>
<protein>
    <submittedName>
        <fullName evidence="3">PucR family transcriptional regulator</fullName>
    </submittedName>
</protein>
<feature type="domain" description="PucR C-terminal helix-turn-helix" evidence="1">
    <location>
        <begin position="324"/>
        <end position="379"/>
    </location>
</feature>
<dbReference type="Gene3D" id="1.10.10.2840">
    <property type="entry name" value="PucR C-terminal helix-turn-helix domain"/>
    <property type="match status" value="1"/>
</dbReference>
<sequence>MPVEGVPAKAAALRKYVPGIAAEAVREIERELPEYVRPHDPRYAEVIGQAVEWVIGHFVDLMIEPDTPSDEILEFHRQIGVGEAKEGRSLDTWQAAMRIGAGIAVQRLTAESERQSQGFTPTATGMVAQAVFAYLDQIALAVAEGHAEASARAAGQVEGGRRRLLELLAGDAPQLRTIKELAGAAGWPVPQTVAAIALVERGRNTGRPSLPPDVLVGLHVDEPFLILPDPDGPGRRQLLKNGLRGWIAAIGPTAEVTDVRTSLRWARHALDLTRRGIISDPSPVIAEEHLPVMLLMQDRDLVERVAARRLAPLQDARPAHRRRLAETLLAALECGFNATEVAARLRVHPQTIRYRMRQLEALFGTDLADPAQRLELHMVVYTWLITHADADAG</sequence>
<dbReference type="Pfam" id="PF13556">
    <property type="entry name" value="HTH_30"/>
    <property type="match status" value="1"/>
</dbReference>
<name>A0ABN3PFR5_9ACTN</name>
<dbReference type="Proteomes" id="UP001501509">
    <property type="component" value="Unassembled WGS sequence"/>
</dbReference>
<evidence type="ECO:0000259" key="1">
    <source>
        <dbReference type="Pfam" id="PF13556"/>
    </source>
</evidence>
<dbReference type="Pfam" id="PF25906">
    <property type="entry name" value="PucR-like_N"/>
    <property type="match status" value="1"/>
</dbReference>
<organism evidence="3 4">
    <name type="scientific">Actinomadura fulvescens</name>
    <dbReference type="NCBI Taxonomy" id="46160"/>
    <lineage>
        <taxon>Bacteria</taxon>
        <taxon>Bacillati</taxon>
        <taxon>Actinomycetota</taxon>
        <taxon>Actinomycetes</taxon>
        <taxon>Streptosporangiales</taxon>
        <taxon>Thermomonosporaceae</taxon>
        <taxon>Actinomadura</taxon>
    </lineage>
</organism>
<keyword evidence="4" id="KW-1185">Reference proteome</keyword>
<evidence type="ECO:0000313" key="3">
    <source>
        <dbReference type="EMBL" id="GAA2577059.1"/>
    </source>
</evidence>
<comment type="caution">
    <text evidence="3">The sequence shown here is derived from an EMBL/GenBank/DDBJ whole genome shotgun (WGS) entry which is preliminary data.</text>
</comment>
<gene>
    <name evidence="3" type="ORF">GCM10010411_06980</name>
</gene>
<feature type="domain" description="PucR-like N-terminal" evidence="2">
    <location>
        <begin position="7"/>
        <end position="168"/>
    </location>
</feature>
<dbReference type="InterPro" id="IPR051448">
    <property type="entry name" value="CdaR-like_regulators"/>
</dbReference>
<dbReference type="PANTHER" id="PTHR33744:SF1">
    <property type="entry name" value="DNA-BINDING TRANSCRIPTIONAL ACTIVATOR ADER"/>
    <property type="match status" value="1"/>
</dbReference>
<dbReference type="InterPro" id="IPR042070">
    <property type="entry name" value="PucR_C-HTH_sf"/>
</dbReference>